<dbReference type="OrthoDB" id="784962at2759"/>
<dbReference type="Gene3D" id="3.80.10.10">
    <property type="entry name" value="Ribonuclease Inhibitor"/>
    <property type="match status" value="1"/>
</dbReference>
<organism evidence="1 2">
    <name type="scientific">Frankliniella occidentalis</name>
    <name type="common">Western flower thrips</name>
    <name type="synonym">Euthrips occidentalis</name>
    <dbReference type="NCBI Taxonomy" id="133901"/>
    <lineage>
        <taxon>Eukaryota</taxon>
        <taxon>Metazoa</taxon>
        <taxon>Ecdysozoa</taxon>
        <taxon>Arthropoda</taxon>
        <taxon>Hexapoda</taxon>
        <taxon>Insecta</taxon>
        <taxon>Pterygota</taxon>
        <taxon>Neoptera</taxon>
        <taxon>Paraneoptera</taxon>
        <taxon>Thysanoptera</taxon>
        <taxon>Terebrantia</taxon>
        <taxon>Thripoidea</taxon>
        <taxon>Thripidae</taxon>
        <taxon>Frankliniella</taxon>
    </lineage>
</organism>
<protein>
    <submittedName>
        <fullName evidence="2">Uncharacterized protein LOC127752023</fullName>
    </submittedName>
</protein>
<reference evidence="2" key="2">
    <citation type="submission" date="2025-08" db="UniProtKB">
        <authorList>
            <consortium name="RefSeq"/>
        </authorList>
    </citation>
    <scope>IDENTIFICATION</scope>
    <source>
        <tissue evidence="2">Whole organism</tissue>
    </source>
</reference>
<proteinExistence type="predicted"/>
<dbReference type="SUPFAM" id="SSF52058">
    <property type="entry name" value="L domain-like"/>
    <property type="match status" value="1"/>
</dbReference>
<accession>A0A9C6XVJ7</accession>
<dbReference type="AlphaFoldDB" id="A0A9C6XVJ7"/>
<name>A0A9C6XVJ7_FRAOC</name>
<feature type="non-terminal residue" evidence="2">
    <location>
        <position position="1"/>
    </location>
</feature>
<feature type="non-terminal residue" evidence="2">
    <location>
        <position position="451"/>
    </location>
</feature>
<gene>
    <name evidence="2" type="primary">LOC127752023</name>
</gene>
<dbReference type="InterPro" id="IPR032675">
    <property type="entry name" value="LRR_dom_sf"/>
</dbReference>
<dbReference type="RefSeq" id="XP_052132447.1">
    <property type="nucleotide sequence ID" value="XM_052276487.1"/>
</dbReference>
<keyword evidence="1" id="KW-1185">Reference proteome</keyword>
<reference evidence="2" key="1">
    <citation type="journal article" date="2018" name="Proc. Natl. Acad. Sci. U.S.A.">
        <title>Phylogenomics and the evolution of hemipteroid insects.</title>
        <authorList>
            <person name="Johnson K.P."/>
            <person name="Dietrich C.H."/>
            <person name="Friedrich F."/>
            <person name="Beutel R.G."/>
            <person name="Wipfler B."/>
            <person name="Peters R.S."/>
            <person name="Allen J.M."/>
            <person name="Petersen M."/>
            <person name="Donath A."/>
            <person name="Walden K.K."/>
            <person name="Kozlov A.M."/>
            <person name="Podsiadlowski L."/>
            <person name="Mayer C."/>
            <person name="Meusemann K."/>
            <person name="Vasilikopoulos A."/>
            <person name="Waterhouse R.M."/>
            <person name="Cameron S.L."/>
            <person name="Weirauch C."/>
            <person name="Swanson D.R."/>
            <person name="Percy D.M."/>
            <person name="Hardy N.B."/>
            <person name="Terry I."/>
            <person name="Liu S."/>
            <person name="Zhou X."/>
            <person name="Misof B."/>
            <person name="Robertson H.M."/>
            <person name="Yoshizawa K."/>
        </authorList>
    </citation>
    <scope>NUCLEOTIDE SEQUENCE</scope>
    <source>
        <tissue evidence="2">Whole organism</tissue>
    </source>
</reference>
<sequence length="451" mass="50537">AFRQRRPEDLPDNVLAVQLLENEDVLVLDDAPLCKMPKIEDLELEQLQRGADAGRRVVEMLRLMVPRAVETLNRQLESSVAWLGQVEEALKRRVQREAAGDVGTTSDVVVEEPLQLAEQLKAIHHLLTSISNKCTFASEEEGGSAWTASAQSGGCGDNLLRLLLLQLWDDGVLGKVHDDIVITAPAVTRAAAYVGPPLISVLRINNEHLENGRLKVNDILRDIPQKCSIPRSLKALRGGGSEDLLRVMGPHLEELEISGEVQPSVMEEVQKLSALRRLKVQCAKEVDFPDLPLQLEELHIDRITENQLRCLEHMPRLRSLLVYNYHGPNLTFPPSQHSRLLWLSVCFNTLHKSTMLSLIRAHASSIQELHVYSFSTFSTENQNFYFPDLGQELAACGLRALRRLVLTRSLIKNPCTDQVAGCLLQRRSILCALPSVEVVCKFCQRPDDVLY</sequence>
<dbReference type="Proteomes" id="UP000504606">
    <property type="component" value="Unplaced"/>
</dbReference>
<evidence type="ECO:0000313" key="2">
    <source>
        <dbReference type="RefSeq" id="XP_052132447.1"/>
    </source>
</evidence>
<dbReference type="KEGG" id="foc:127752023"/>
<evidence type="ECO:0000313" key="1">
    <source>
        <dbReference type="Proteomes" id="UP000504606"/>
    </source>
</evidence>
<dbReference type="GeneID" id="127752023"/>